<name>A0A0W0U4T5_9GAMM</name>
<evidence type="ECO:0000313" key="2">
    <source>
        <dbReference type="EMBL" id="KTD03044.1"/>
    </source>
</evidence>
<keyword evidence="3" id="KW-1185">Reference proteome</keyword>
<sequence length="2290" mass="258311">MLYPPHFYVEKAGKVHTWKRLSPGTLSVGRLINGEAAWSSGSWGVIKEKRPLVCNILSKSLPREAVIEKLILLIRDGFEVYALMEEDEAPAPSDENHVKERTAPRLTRLTEEILQTRPDALRLNLGGVDVPQSLRNRPLPRERQAHCLTHFDMERLVKNNPRLTVRHLEIEDLDDGWFTREKWKPVSRPNQVYFSVPYDPEPRSTGFKTTRIHWSEVIASKDYSWKNFIRIIDTHYVHTATPKSLIIDNKNVWKLLNDMRISHPFVQIQTDDLKSVTHLQCLLTAAARWALSHCQSPQPPAEDIYCRLDALLLHTPALEVLNMCAGPETGDWPMLPRLREVYCTVDKEQALIALLEKNPHIQSLSLNVDYHAPVITDPVPTLPGLETLSLDFSYFTGKLPAGWLERWEKSAPHLKKLTLCLNASNHLQLAEILTCFRRIKALYCDYLLPLTSENAMQMSELARSLKSCTELRHVQLDANDEMRRWHISFPSDFYQSFIDNVPNLDEGCRQDLQKRFESAKENETKWQIASRAHAELDFQDFLKSMNLSEIGAAFRELLKSVSMDDVLKALAESRSDSNENEIHDAFKGVNLKDFFNAIGGLETLKILGTNGVRALKESGLLGEIASFKTLKQFLFAPPAYSAPAASSNAEAERLTLPEFSLDVMRDHLPEAVKALSTLPLGTKNLNSEMLEARLGQFLKLQAASDANIAVPSLAEVLPEIASELGPVGIQKMLQFFSEWDGERKTLTDPHINWFNRLKARAEGRPGIRHYAGAGIFDSLQHLDSACILSTPWRAITIFPLKEGNGTGKFLIFDPRFSKGQFRADADELPEILGRILGSPHLICTDRMLQEPAPLANIDDVIAGGGLLALQQASDGEAFLQRLTEAPPLAPPSDKAIQSLFLRHPDGRPMFLAALQSGSESQMAITLYLLNGLMQKNPRTYWKLLQKSIPDLHPSVNFMEVIQGLNLACQHFSLHPWVQSGSHLSELPLLEEALNNAESDREALINRRKKEKHYDSPEEFFSDLFQKEDSFRLAMPDGNTIDAFCLDFMAYVKGRGRDVIFIDKPEALQCANPFIRRQEDEHRGLFAEGPGGALHHALQNHDNPPLIVLNSQNFLPQDLVRFNTLLDIPASSDGTPLPPKTGVILLENTKDRARHQGGEFYSRIKRWMDWPFAPAVNAFPPLPSEPLPESTPAAAVDVFNARDWKELLLGRWQPLGREFSWVEGKLVRALQSVLPVVLYNPPLHDREFMRTLHEARIKGFFEHEGQHIPWPDGGFSFEEGYRWNEAAGHIASWRIGLSPEAKTLNSFYFSQLEERYRCADGLAFAIDGWVAEHKNGLLTLNISHPLEESQWARLLALCAENEVQLSLNLADESLLPAGLRQACEDAAPPLPPEEPHLHTRLIKSDDPDVTRLQPEWANAHCVDISECDPSQLLDALDGVCDRKAGTMRFWETRGLLPQLLEQHETVILRGRFSPEHLEALMPFLLERVTKNPDNRLILLPDNPEQVAFPDFNEERHTIPREAVWAHLQHPEHLPERARHTEPLSRLRVREQFLAQHPQGDSDLAWEGLEFLETRLVMELPDFAKSHENAAAFERARIDALWSHLRDAPMVFMAGLTGVGKSTLMETTIAEGGACTLWHTAGNMQTWARDRQPGLKLLFIDEANTSAGDWSAFEGIFETPPHVRIDNVCIEITSEHKVVFAGNPASYGDTRKIASLFARHGNVLVVEPMPCDYLYENILKPLFAANGISREDTEAACLEILRMYVFLCEHSKDRVLISPRELEMMALLSLSNRSETISLTETTRHFARIIGKNLVTGKLRLAFEAAFPESGLQRLPTVHGMPEAASSMQPSENTRTYCFTPSRDPAVRLLEDLLALREQRRILAQKGHPLPRTLLYGGLGGIVLEGPPGVGKSEMVKALLERFGYARHSSDRGFYTLPASLNIEAKKRRLLKAFEEGAVVYIDEINACERLEDFLNDLLMGKNPLTKKPPKHPGFMLIGTQNPLSDGARQQASNALMRRLITVEMPEYPPDEMITLLVHEGLDPPRAKMLVSMAEVHNCAPYLPPSARITFRDLLKHAQKILGRAKLKPIRPDEDDDEEEALLDEALPRPLPTMFMPRAPLPTQRFETRQQSELWGAVFNAISNLRLYGAELRDNGADDAVKASGSVACGIADTLETEAGKLRNNYDPDGLDNVLKNIEQHHESMGTHRHPWLPLLFTVLKLLNDAMRAIIGLAFNPRFFTVDTERQKRLREVHSALIRLERYGEPYTHPDETSSAKEDDEDFQPEGPSPSH</sequence>
<dbReference type="Pfam" id="PF07728">
    <property type="entry name" value="AAA_5"/>
    <property type="match status" value="1"/>
</dbReference>
<reference evidence="2 3" key="1">
    <citation type="submission" date="2015-11" db="EMBL/GenBank/DDBJ databases">
        <title>Genomic analysis of 38 Legionella species identifies large and diverse effector repertoires.</title>
        <authorList>
            <person name="Burstein D."/>
            <person name="Amaro F."/>
            <person name="Zusman T."/>
            <person name="Lifshitz Z."/>
            <person name="Cohen O."/>
            <person name="Gilbert J.A."/>
            <person name="Pupko T."/>
            <person name="Shuman H.A."/>
            <person name="Segal G."/>
        </authorList>
    </citation>
    <scope>NUCLEOTIDE SEQUENCE [LARGE SCALE GENOMIC DNA]</scope>
    <source>
        <strain evidence="2 3">ATCC 49504</strain>
    </source>
</reference>
<dbReference type="RefSeq" id="WP_028385782.1">
    <property type="nucleotide sequence ID" value="NZ_CAAAHN010000002.1"/>
</dbReference>
<dbReference type="SMART" id="SM00382">
    <property type="entry name" value="AAA"/>
    <property type="match status" value="2"/>
</dbReference>
<gene>
    <name evidence="2" type="ORF">Lgee_0594</name>
</gene>
<dbReference type="Gene3D" id="3.80.10.10">
    <property type="entry name" value="Ribonuclease Inhibitor"/>
    <property type="match status" value="1"/>
</dbReference>
<dbReference type="SUPFAM" id="SSF52047">
    <property type="entry name" value="RNI-like"/>
    <property type="match status" value="1"/>
</dbReference>
<dbReference type="Gene3D" id="3.40.50.300">
    <property type="entry name" value="P-loop containing nucleotide triphosphate hydrolases"/>
    <property type="match status" value="1"/>
</dbReference>
<comment type="caution">
    <text evidence="2">The sequence shown here is derived from an EMBL/GenBank/DDBJ whole genome shotgun (WGS) entry which is preliminary data.</text>
</comment>
<proteinExistence type="predicted"/>
<protein>
    <submittedName>
        <fullName evidence="2">AAA domain (Dynein-related subfamily)</fullName>
    </submittedName>
</protein>
<evidence type="ECO:0000313" key="3">
    <source>
        <dbReference type="Proteomes" id="UP000054785"/>
    </source>
</evidence>
<dbReference type="PATRIC" id="fig|45065.4.peg.634"/>
<accession>A0A0W0U4T5</accession>
<dbReference type="SUPFAM" id="SSF52540">
    <property type="entry name" value="P-loop containing nucleoside triphosphate hydrolases"/>
    <property type="match status" value="2"/>
</dbReference>
<dbReference type="STRING" id="45065.Lgee_0594"/>
<dbReference type="GO" id="GO:0005524">
    <property type="term" value="F:ATP binding"/>
    <property type="evidence" value="ECO:0007669"/>
    <property type="project" value="InterPro"/>
</dbReference>
<dbReference type="GO" id="GO:0016887">
    <property type="term" value="F:ATP hydrolysis activity"/>
    <property type="evidence" value="ECO:0007669"/>
    <property type="project" value="InterPro"/>
</dbReference>
<dbReference type="OrthoDB" id="5648839at2"/>
<dbReference type="InterPro" id="IPR011704">
    <property type="entry name" value="ATPase_dyneun-rel_AAA"/>
</dbReference>
<dbReference type="CDD" id="cd00009">
    <property type="entry name" value="AAA"/>
    <property type="match status" value="1"/>
</dbReference>
<evidence type="ECO:0000256" key="1">
    <source>
        <dbReference type="SAM" id="MobiDB-lite"/>
    </source>
</evidence>
<dbReference type="InterPro" id="IPR003593">
    <property type="entry name" value="AAA+_ATPase"/>
</dbReference>
<dbReference type="InterPro" id="IPR027417">
    <property type="entry name" value="P-loop_NTPase"/>
</dbReference>
<feature type="compositionally biased region" description="Basic and acidic residues" evidence="1">
    <location>
        <begin position="2261"/>
        <end position="2275"/>
    </location>
</feature>
<dbReference type="Proteomes" id="UP000054785">
    <property type="component" value="Unassembled WGS sequence"/>
</dbReference>
<dbReference type="InterPro" id="IPR032675">
    <property type="entry name" value="LRR_dom_sf"/>
</dbReference>
<feature type="region of interest" description="Disordered" evidence="1">
    <location>
        <begin position="2261"/>
        <end position="2290"/>
    </location>
</feature>
<dbReference type="EMBL" id="LNYC01000014">
    <property type="protein sequence ID" value="KTD03044.1"/>
    <property type="molecule type" value="Genomic_DNA"/>
</dbReference>
<organism evidence="2 3">
    <name type="scientific">Legionella geestiana</name>
    <dbReference type="NCBI Taxonomy" id="45065"/>
    <lineage>
        <taxon>Bacteria</taxon>
        <taxon>Pseudomonadati</taxon>
        <taxon>Pseudomonadota</taxon>
        <taxon>Gammaproteobacteria</taxon>
        <taxon>Legionellales</taxon>
        <taxon>Legionellaceae</taxon>
        <taxon>Legionella</taxon>
    </lineage>
</organism>